<sequence>MRLLFLILILLATSYYVSAKAVADTFQTKLNGAVAQRSEAAVSSLVARMLAYEACSNGRKVIKMKEDFIHDILAYGPSGRVVRGSIEPTFHGITCFVSLVGERSFRYCIGNDSMKLNTVSERGC</sequence>
<accession>A0A6A5HN32</accession>
<feature type="signal peptide" evidence="1">
    <location>
        <begin position="1"/>
        <end position="19"/>
    </location>
</feature>
<dbReference type="CTD" id="78773193"/>
<evidence type="ECO:0000313" key="2">
    <source>
        <dbReference type="EMBL" id="KAF1769059.1"/>
    </source>
</evidence>
<dbReference type="GeneID" id="78773193"/>
<dbReference type="EMBL" id="WUAV01000001">
    <property type="protein sequence ID" value="KAF1769059.1"/>
    <property type="molecule type" value="Genomic_DNA"/>
</dbReference>
<evidence type="ECO:0000313" key="3">
    <source>
        <dbReference type="Proteomes" id="UP000483820"/>
    </source>
</evidence>
<name>A0A6A5HN32_CAERE</name>
<organism evidence="2 3">
    <name type="scientific">Caenorhabditis remanei</name>
    <name type="common">Caenorhabditis vulgaris</name>
    <dbReference type="NCBI Taxonomy" id="31234"/>
    <lineage>
        <taxon>Eukaryota</taxon>
        <taxon>Metazoa</taxon>
        <taxon>Ecdysozoa</taxon>
        <taxon>Nematoda</taxon>
        <taxon>Chromadorea</taxon>
        <taxon>Rhabditida</taxon>
        <taxon>Rhabditina</taxon>
        <taxon>Rhabditomorpha</taxon>
        <taxon>Rhabditoidea</taxon>
        <taxon>Rhabditidae</taxon>
        <taxon>Peloderinae</taxon>
        <taxon>Caenorhabditis</taxon>
    </lineage>
</organism>
<proteinExistence type="predicted"/>
<keyword evidence="1" id="KW-0732">Signal</keyword>
<dbReference type="RefSeq" id="XP_053591368.1">
    <property type="nucleotide sequence ID" value="XM_053722723.1"/>
</dbReference>
<dbReference type="KEGG" id="crq:GCK72_000872"/>
<reference evidence="2 3" key="1">
    <citation type="submission" date="2019-12" db="EMBL/GenBank/DDBJ databases">
        <title>Chromosome-level assembly of the Caenorhabditis remanei genome.</title>
        <authorList>
            <person name="Teterina A.A."/>
            <person name="Willis J.H."/>
            <person name="Phillips P.C."/>
        </authorList>
    </citation>
    <scope>NUCLEOTIDE SEQUENCE [LARGE SCALE GENOMIC DNA]</scope>
    <source>
        <strain evidence="2 3">PX506</strain>
        <tissue evidence="2">Whole organism</tissue>
    </source>
</reference>
<comment type="caution">
    <text evidence="2">The sequence shown here is derived from an EMBL/GenBank/DDBJ whole genome shotgun (WGS) entry which is preliminary data.</text>
</comment>
<evidence type="ECO:0000256" key="1">
    <source>
        <dbReference type="SAM" id="SignalP"/>
    </source>
</evidence>
<protein>
    <submittedName>
        <fullName evidence="2">Uncharacterized protein</fullName>
    </submittedName>
</protein>
<dbReference type="Proteomes" id="UP000483820">
    <property type="component" value="Chromosome I"/>
</dbReference>
<feature type="chain" id="PRO_5025549691" evidence="1">
    <location>
        <begin position="20"/>
        <end position="124"/>
    </location>
</feature>
<dbReference type="AlphaFoldDB" id="A0A6A5HN32"/>
<gene>
    <name evidence="2" type="ORF">GCK72_000872</name>
</gene>